<dbReference type="AlphaFoldDB" id="A0A1H2VCI6"/>
<dbReference type="STRING" id="1073328.SAMN05216294_0291"/>
<proteinExistence type="predicted"/>
<protein>
    <submittedName>
        <fullName evidence="1">Uncharacterized protein</fullName>
    </submittedName>
</protein>
<evidence type="ECO:0000313" key="2">
    <source>
        <dbReference type="Proteomes" id="UP000199592"/>
    </source>
</evidence>
<reference evidence="2" key="1">
    <citation type="submission" date="2016-10" db="EMBL/GenBank/DDBJ databases">
        <authorList>
            <person name="Varghese N."/>
            <person name="Submissions S."/>
        </authorList>
    </citation>
    <scope>NUCLEOTIDE SEQUENCE [LARGE SCALE GENOMIC DNA]</scope>
    <source>
        <strain evidence="2">DSM 25030</strain>
    </source>
</reference>
<name>A0A1H2VCI6_9FLAO</name>
<accession>A0A1H2VCI6</accession>
<dbReference type="Proteomes" id="UP000199592">
    <property type="component" value="Unassembled WGS sequence"/>
</dbReference>
<organism evidence="1 2">
    <name type="scientific">Flagellimonas zhangzhouensis</name>
    <dbReference type="NCBI Taxonomy" id="1073328"/>
    <lineage>
        <taxon>Bacteria</taxon>
        <taxon>Pseudomonadati</taxon>
        <taxon>Bacteroidota</taxon>
        <taxon>Flavobacteriia</taxon>
        <taxon>Flavobacteriales</taxon>
        <taxon>Flavobacteriaceae</taxon>
        <taxon>Flagellimonas</taxon>
    </lineage>
</organism>
<dbReference type="EMBL" id="FNMY01000002">
    <property type="protein sequence ID" value="SDW65589.1"/>
    <property type="molecule type" value="Genomic_DNA"/>
</dbReference>
<sequence>MYRLFFEPTEIQILRISMSKNVYMQNEKVVETTTFSCVG</sequence>
<gene>
    <name evidence="1" type="ORF">SAMN04487892_2001</name>
</gene>
<evidence type="ECO:0000313" key="1">
    <source>
        <dbReference type="EMBL" id="SDW65589.1"/>
    </source>
</evidence>
<keyword evidence="2" id="KW-1185">Reference proteome</keyword>